<evidence type="ECO:0000313" key="3">
    <source>
        <dbReference type="Proteomes" id="UP000036780"/>
    </source>
</evidence>
<feature type="region of interest" description="Disordered" evidence="1">
    <location>
        <begin position="114"/>
        <end position="134"/>
    </location>
</feature>
<feature type="compositionally biased region" description="Basic and acidic residues" evidence="1">
    <location>
        <begin position="114"/>
        <end position="127"/>
    </location>
</feature>
<dbReference type="OrthoDB" id="1739831at2"/>
<accession>A0A0L0QMB6</accession>
<dbReference type="RefSeq" id="WP_050352315.1">
    <property type="nucleotide sequence ID" value="NZ_BOSN01000008.1"/>
</dbReference>
<organism evidence="2 3">
    <name type="scientific">Virgibacillus pantothenticus</name>
    <dbReference type="NCBI Taxonomy" id="1473"/>
    <lineage>
        <taxon>Bacteria</taxon>
        <taxon>Bacillati</taxon>
        <taxon>Bacillota</taxon>
        <taxon>Bacilli</taxon>
        <taxon>Bacillales</taxon>
        <taxon>Bacillaceae</taxon>
        <taxon>Virgibacillus</taxon>
    </lineage>
</organism>
<comment type="caution">
    <text evidence="2">The sequence shown here is derived from an EMBL/GenBank/DDBJ whole genome shotgun (WGS) entry which is preliminary data.</text>
</comment>
<evidence type="ECO:0000313" key="2">
    <source>
        <dbReference type="EMBL" id="KNE19760.1"/>
    </source>
</evidence>
<protein>
    <submittedName>
        <fullName evidence="2">Membrane protein</fullName>
    </submittedName>
</protein>
<dbReference type="Proteomes" id="UP000036780">
    <property type="component" value="Unassembled WGS sequence"/>
</dbReference>
<dbReference type="InterPro" id="IPR022258">
    <property type="entry name" value="Flagellar_operon_YvyF"/>
</dbReference>
<keyword evidence="3" id="KW-1185">Reference proteome</keyword>
<sequence length="134" mass="16027">MAELANCSRCDRLFLKGTRSICQDCYQEEEKAFQTVYQFMRQRKNRQATMPEIIENTGVDEELIIKFIKEKRLLPSEFPNIGYPCSHCGTRITAGNLCVSCRENLKKDLQQYEQKERKMEEEREKQRTYYMFDD</sequence>
<dbReference type="EMBL" id="LGTO01000007">
    <property type="protein sequence ID" value="KNE19760.1"/>
    <property type="molecule type" value="Genomic_DNA"/>
</dbReference>
<dbReference type="AlphaFoldDB" id="A0A0L0QMB6"/>
<dbReference type="GeneID" id="66871169"/>
<gene>
    <name evidence="2" type="ORF">AFK71_15115</name>
</gene>
<dbReference type="PATRIC" id="fig|1473.5.peg.1682"/>
<dbReference type="NCBIfam" id="TIGR03826">
    <property type="entry name" value="YvyF"/>
    <property type="match status" value="1"/>
</dbReference>
<evidence type="ECO:0000256" key="1">
    <source>
        <dbReference type="SAM" id="MobiDB-lite"/>
    </source>
</evidence>
<name>A0A0L0QMB6_VIRPA</name>
<reference evidence="3" key="1">
    <citation type="submission" date="2015-07" db="EMBL/GenBank/DDBJ databases">
        <title>Fjat-10053 dsm26.</title>
        <authorList>
            <person name="Liu B."/>
            <person name="Wang J."/>
            <person name="Zhu Y."/>
            <person name="Liu G."/>
            <person name="Chen Q."/>
            <person name="Chen Z."/>
            <person name="Lan J."/>
            <person name="Che J."/>
            <person name="Ge C."/>
            <person name="Shi H."/>
            <person name="Pan Z."/>
            <person name="Liu X."/>
        </authorList>
    </citation>
    <scope>NUCLEOTIDE SEQUENCE [LARGE SCALE GENOMIC DNA]</scope>
    <source>
        <strain evidence="3">DSM 26</strain>
    </source>
</reference>
<proteinExistence type="predicted"/>